<protein>
    <recommendedName>
        <fullName evidence="2">DUF1326 domain-containing protein</fullName>
    </recommendedName>
</protein>
<evidence type="ECO:0008006" key="2">
    <source>
        <dbReference type="Google" id="ProtNLM"/>
    </source>
</evidence>
<accession>A0A382N8C8</accession>
<reference evidence="1" key="1">
    <citation type="submission" date="2018-05" db="EMBL/GenBank/DDBJ databases">
        <authorList>
            <person name="Lanie J.A."/>
            <person name="Ng W.-L."/>
            <person name="Kazmierczak K.M."/>
            <person name="Andrzejewski T.M."/>
            <person name="Davidsen T.M."/>
            <person name="Wayne K.J."/>
            <person name="Tettelin H."/>
            <person name="Glass J.I."/>
            <person name="Rusch D."/>
            <person name="Podicherti R."/>
            <person name="Tsui H.-C.T."/>
            <person name="Winkler M.E."/>
        </authorList>
    </citation>
    <scope>NUCLEOTIDE SEQUENCE</scope>
</reference>
<dbReference type="InterPro" id="IPR009758">
    <property type="entry name" value="DUF1326"/>
</dbReference>
<evidence type="ECO:0000313" key="1">
    <source>
        <dbReference type="EMBL" id="SVC57419.1"/>
    </source>
</evidence>
<organism evidence="1">
    <name type="scientific">marine metagenome</name>
    <dbReference type="NCBI Taxonomy" id="408172"/>
    <lineage>
        <taxon>unclassified sequences</taxon>
        <taxon>metagenomes</taxon>
        <taxon>ecological metagenomes</taxon>
    </lineage>
</organism>
<proteinExistence type="predicted"/>
<dbReference type="EMBL" id="UINC01098694">
    <property type="protein sequence ID" value="SVC57419.1"/>
    <property type="molecule type" value="Genomic_DNA"/>
</dbReference>
<name>A0A382N8C8_9ZZZZ</name>
<gene>
    <name evidence="1" type="ORF">METZ01_LOCUS310273</name>
</gene>
<dbReference type="AlphaFoldDB" id="A0A382N8C8"/>
<dbReference type="Pfam" id="PF07040">
    <property type="entry name" value="DUF1326"/>
    <property type="match status" value="1"/>
</dbReference>
<sequence length="200" mass="20987">MSNWKVKGTYMEACNCEALCTCIFFSPPTEGHCIVMLGWKIDEGSFDGADLGGLNAAILATAPGNMKDGGWKVALYTDSRANEDQNNALMGIFSGEAGGHIANLGPLIAEVMGARQADINFDINGEKMSLAVDGLGEAEIEPILGQNDGPVTISGHPLATSPGYPARVGRANKLEINDYGIQLSISGKAGMSAPFVYQSE</sequence>